<evidence type="ECO:0000256" key="6">
    <source>
        <dbReference type="ARBA" id="ARBA00022967"/>
    </source>
</evidence>
<organism evidence="13">
    <name type="scientific">marine metagenome</name>
    <dbReference type="NCBI Taxonomy" id="408172"/>
    <lineage>
        <taxon>unclassified sequences</taxon>
        <taxon>metagenomes</taxon>
        <taxon>ecological metagenomes</taxon>
    </lineage>
</organism>
<accession>A0A381N0M3</accession>
<keyword evidence="3" id="KW-0874">Quinone</keyword>
<feature type="domain" description="4Fe-4S ferredoxin-type" evidence="12">
    <location>
        <begin position="62"/>
        <end position="91"/>
    </location>
</feature>
<dbReference type="InterPro" id="IPR017896">
    <property type="entry name" value="4Fe4S_Fe-S-bd"/>
</dbReference>
<keyword evidence="8" id="KW-0411">Iron-sulfur</keyword>
<evidence type="ECO:0000256" key="1">
    <source>
        <dbReference type="ARBA" id="ARBA00022475"/>
    </source>
</evidence>
<evidence type="ECO:0000256" key="10">
    <source>
        <dbReference type="ARBA" id="ARBA00023075"/>
    </source>
</evidence>
<name>A0A381N0M3_9ZZZZ</name>
<dbReference type="PANTHER" id="PTHR10849">
    <property type="entry name" value="NADH DEHYDROGENASE UBIQUINONE IRON-SULFUR PROTEIN 8, MITOCHONDRIAL"/>
    <property type="match status" value="1"/>
</dbReference>
<gene>
    <name evidence="13" type="ORF">METZ01_LOCUS893</name>
</gene>
<evidence type="ECO:0000256" key="7">
    <source>
        <dbReference type="ARBA" id="ARBA00023004"/>
    </source>
</evidence>
<dbReference type="PROSITE" id="PS51379">
    <property type="entry name" value="4FE4S_FER_2"/>
    <property type="match status" value="2"/>
</dbReference>
<dbReference type="EMBL" id="UINC01000048">
    <property type="protein sequence ID" value="SUZ48039.1"/>
    <property type="molecule type" value="Genomic_DNA"/>
</dbReference>
<dbReference type="PROSITE" id="PS00198">
    <property type="entry name" value="4FE4S_FER_1"/>
    <property type="match status" value="2"/>
</dbReference>
<dbReference type="GO" id="GO:0016020">
    <property type="term" value="C:membrane"/>
    <property type="evidence" value="ECO:0007669"/>
    <property type="project" value="InterPro"/>
</dbReference>
<evidence type="ECO:0000256" key="5">
    <source>
        <dbReference type="ARBA" id="ARBA00022737"/>
    </source>
</evidence>
<keyword evidence="7" id="KW-0408">Iron</keyword>
<dbReference type="GO" id="GO:0046872">
    <property type="term" value="F:metal ion binding"/>
    <property type="evidence" value="ECO:0007669"/>
    <property type="project" value="UniProtKB-KW"/>
</dbReference>
<keyword evidence="11" id="KW-0472">Membrane</keyword>
<evidence type="ECO:0000256" key="11">
    <source>
        <dbReference type="ARBA" id="ARBA00023136"/>
    </source>
</evidence>
<dbReference type="Gene3D" id="3.30.70.3270">
    <property type="match status" value="1"/>
</dbReference>
<sequence>MGNYLRNIWETITTMLIGMRVTFQHLWTIRRNNVTLQYPEERWPRPERDIGFDHSNYNVIRSRLHVDIDDCIGCLKCERACPVDCIKIDTVKVPNRGEDIHSIGHTGITANGTKKAMVVSRFDIDMSECCYCNLCVYPCPEECIYMTGGPNSEKHEIDYEFSQYDRNDLIFRFAKKVSDEEIESATSISSEGES</sequence>
<keyword evidence="2" id="KW-0004">4Fe-4S</keyword>
<dbReference type="SUPFAM" id="SSF54862">
    <property type="entry name" value="4Fe-4S ferredoxins"/>
    <property type="match status" value="1"/>
</dbReference>
<keyword evidence="6" id="KW-1278">Translocase</keyword>
<evidence type="ECO:0000256" key="9">
    <source>
        <dbReference type="ARBA" id="ARBA00023027"/>
    </source>
</evidence>
<dbReference type="GO" id="GO:0051539">
    <property type="term" value="F:4 iron, 4 sulfur cluster binding"/>
    <property type="evidence" value="ECO:0007669"/>
    <property type="project" value="UniProtKB-KW"/>
</dbReference>
<dbReference type="GO" id="GO:0016651">
    <property type="term" value="F:oxidoreductase activity, acting on NAD(P)H"/>
    <property type="evidence" value="ECO:0007669"/>
    <property type="project" value="InterPro"/>
</dbReference>
<dbReference type="GO" id="GO:0048038">
    <property type="term" value="F:quinone binding"/>
    <property type="evidence" value="ECO:0007669"/>
    <property type="project" value="UniProtKB-KW"/>
</dbReference>
<evidence type="ECO:0000256" key="4">
    <source>
        <dbReference type="ARBA" id="ARBA00022723"/>
    </source>
</evidence>
<keyword evidence="4" id="KW-0479">Metal-binding</keyword>
<evidence type="ECO:0000313" key="13">
    <source>
        <dbReference type="EMBL" id="SUZ48039.1"/>
    </source>
</evidence>
<proteinExistence type="predicted"/>
<evidence type="ECO:0000256" key="8">
    <source>
        <dbReference type="ARBA" id="ARBA00023014"/>
    </source>
</evidence>
<dbReference type="AlphaFoldDB" id="A0A381N0M3"/>
<evidence type="ECO:0000256" key="3">
    <source>
        <dbReference type="ARBA" id="ARBA00022719"/>
    </source>
</evidence>
<dbReference type="PANTHER" id="PTHR10849:SF24">
    <property type="entry name" value="NADH-QUINONE OXIDOREDUCTASE SUBUNIT I 2"/>
    <property type="match status" value="1"/>
</dbReference>
<keyword evidence="10" id="KW-0830">Ubiquinone</keyword>
<evidence type="ECO:0000259" key="12">
    <source>
        <dbReference type="PROSITE" id="PS51379"/>
    </source>
</evidence>
<feature type="domain" description="4Fe-4S ferredoxin-type" evidence="12">
    <location>
        <begin position="120"/>
        <end position="149"/>
    </location>
</feature>
<dbReference type="Pfam" id="PF12838">
    <property type="entry name" value="Fer4_7"/>
    <property type="match status" value="1"/>
</dbReference>
<keyword evidence="1" id="KW-1003">Cell membrane</keyword>
<keyword evidence="9" id="KW-0520">NAD</keyword>
<dbReference type="InterPro" id="IPR017900">
    <property type="entry name" value="4Fe4S_Fe_S_CS"/>
</dbReference>
<keyword evidence="5" id="KW-0677">Repeat</keyword>
<reference evidence="13" key="1">
    <citation type="submission" date="2018-05" db="EMBL/GenBank/DDBJ databases">
        <authorList>
            <person name="Lanie J.A."/>
            <person name="Ng W.-L."/>
            <person name="Kazmierczak K.M."/>
            <person name="Andrzejewski T.M."/>
            <person name="Davidsen T.M."/>
            <person name="Wayne K.J."/>
            <person name="Tettelin H."/>
            <person name="Glass J.I."/>
            <person name="Rusch D."/>
            <person name="Podicherti R."/>
            <person name="Tsui H.-C.T."/>
            <person name="Winkler M.E."/>
        </authorList>
    </citation>
    <scope>NUCLEOTIDE SEQUENCE</scope>
</reference>
<dbReference type="InterPro" id="IPR010226">
    <property type="entry name" value="NADH_quinone_OxRdtase_chainI"/>
</dbReference>
<protein>
    <recommendedName>
        <fullName evidence="12">4Fe-4S ferredoxin-type domain-containing protein</fullName>
    </recommendedName>
</protein>
<evidence type="ECO:0000256" key="2">
    <source>
        <dbReference type="ARBA" id="ARBA00022485"/>
    </source>
</evidence>